<dbReference type="InterPro" id="IPR035595">
    <property type="entry name" value="UDP_glycos_trans_CS"/>
</dbReference>
<evidence type="ECO:0000256" key="1">
    <source>
        <dbReference type="ARBA" id="ARBA00009995"/>
    </source>
</evidence>
<dbReference type="EnsemblPlants" id="EMT19716">
    <property type="protein sequence ID" value="EMT19716"/>
    <property type="gene ID" value="F775_10381"/>
</dbReference>
<dbReference type="Gene3D" id="3.40.50.2000">
    <property type="entry name" value="Glycogen Phosphorylase B"/>
    <property type="match status" value="2"/>
</dbReference>
<dbReference type="PROSITE" id="PS00375">
    <property type="entry name" value="UDPGT"/>
    <property type="match status" value="1"/>
</dbReference>
<reference evidence="5" key="1">
    <citation type="submission" date="2015-06" db="UniProtKB">
        <authorList>
            <consortium name="EnsemblPlants"/>
        </authorList>
    </citation>
    <scope>IDENTIFICATION</scope>
</reference>
<dbReference type="EC" id="2.4.1.-" evidence="4"/>
<sequence>MVPSTTSTTNTTTTTTRRTSKKLRVLLIPFFATSHIEPFTELAIRLAASRPNAAVEATVAVTPANASIVQSLLERRRRDGHNAAAAVKIVTYPFPTVDGLPKGVENLGKAATPTDLARINLAALSETMMRPAQEALIRAQSPDAIFTDLHFTWSTDIADKLGVPCVAFNVMGAFPMLAVRHLVMGDVAIDHDGAATVPRFPAPRIRIPRTELPDFLRRRDYGASNQVHSMQAGCFGLAINTFADLERHYCEIYVRQGYVKRAYFLGPLSLQHQPSQTITASRYISWLDTKPNHSVVYLAFGSLAHVSDAQLDKLALGLEASGKSFMWVVRAAENWTPPEGWEKRVEDRGIIIRSWAPQTAILSHSAVGAFVTQCGWNSVLEAVVAGVPMLTWPKVYEQFITERLVTEVLRIGERMWPHGAGLRSENYRKHEVIPADDVARALIMFMHPGGSGNVARRRVKDLASKSRATMAEGGSSHNDLHRMVDDLMAARGASSFSRL</sequence>
<comment type="similarity">
    <text evidence="1 3">Belongs to the UDP-glycosyltransferase family.</text>
</comment>
<name>N1R1J3_AEGTA</name>
<dbReference type="AlphaFoldDB" id="N1R1J3"/>
<dbReference type="OMA" id="RYINWLD"/>
<keyword evidence="3" id="KW-0328">Glycosyltransferase</keyword>
<evidence type="ECO:0000256" key="3">
    <source>
        <dbReference type="RuleBase" id="RU003718"/>
    </source>
</evidence>
<dbReference type="CDD" id="cd03784">
    <property type="entry name" value="GT1_Gtf-like"/>
    <property type="match status" value="1"/>
</dbReference>
<dbReference type="PANTHER" id="PTHR48047:SF19">
    <property type="entry name" value="GLYCOSYLTRANSFERASE"/>
    <property type="match status" value="1"/>
</dbReference>
<dbReference type="GO" id="GO:0035251">
    <property type="term" value="F:UDP-glucosyltransferase activity"/>
    <property type="evidence" value="ECO:0007669"/>
    <property type="project" value="TreeGrafter"/>
</dbReference>
<protein>
    <recommendedName>
        <fullName evidence="4">Glycosyltransferase</fullName>
        <ecNumber evidence="4">2.4.1.-</ecNumber>
    </recommendedName>
</protein>
<proteinExistence type="inferred from homology"/>
<dbReference type="SUPFAM" id="SSF53756">
    <property type="entry name" value="UDP-Glycosyltransferase/glycogen phosphorylase"/>
    <property type="match status" value="1"/>
</dbReference>
<dbReference type="InterPro" id="IPR002213">
    <property type="entry name" value="UDP_glucos_trans"/>
</dbReference>
<dbReference type="PANTHER" id="PTHR48047">
    <property type="entry name" value="GLYCOSYLTRANSFERASE"/>
    <property type="match status" value="1"/>
</dbReference>
<dbReference type="Pfam" id="PF00201">
    <property type="entry name" value="UDPGT"/>
    <property type="match status" value="1"/>
</dbReference>
<evidence type="ECO:0000256" key="4">
    <source>
        <dbReference type="RuleBase" id="RU362057"/>
    </source>
</evidence>
<organism evidence="5">
    <name type="scientific">Aegilops tauschii</name>
    <name type="common">Tausch's goatgrass</name>
    <name type="synonym">Aegilops squarrosa</name>
    <dbReference type="NCBI Taxonomy" id="37682"/>
    <lineage>
        <taxon>Eukaryota</taxon>
        <taxon>Viridiplantae</taxon>
        <taxon>Streptophyta</taxon>
        <taxon>Embryophyta</taxon>
        <taxon>Tracheophyta</taxon>
        <taxon>Spermatophyta</taxon>
        <taxon>Magnoliopsida</taxon>
        <taxon>Liliopsida</taxon>
        <taxon>Poales</taxon>
        <taxon>Poaceae</taxon>
        <taxon>BOP clade</taxon>
        <taxon>Pooideae</taxon>
        <taxon>Triticodae</taxon>
        <taxon>Triticeae</taxon>
        <taxon>Triticinae</taxon>
        <taxon>Aegilops</taxon>
    </lineage>
</organism>
<keyword evidence="2 3" id="KW-0808">Transferase</keyword>
<evidence type="ECO:0000256" key="2">
    <source>
        <dbReference type="ARBA" id="ARBA00022679"/>
    </source>
</evidence>
<evidence type="ECO:0000313" key="5">
    <source>
        <dbReference type="EnsemblPlants" id="EMT19716"/>
    </source>
</evidence>
<accession>N1R1J3</accession>
<dbReference type="FunFam" id="3.40.50.2000:FF:000063">
    <property type="entry name" value="Glycosyltransferase"/>
    <property type="match status" value="1"/>
</dbReference>